<evidence type="ECO:0000313" key="4">
    <source>
        <dbReference type="Proteomes" id="UP000265520"/>
    </source>
</evidence>
<dbReference type="CDD" id="cd00303">
    <property type="entry name" value="retropepsin_like"/>
    <property type="match status" value="1"/>
</dbReference>
<sequence>MKNIEHQIGQLSKMMANFSNTHAGTTVDNPKEECKVLKTKRQEDENELENFIKWFRTIGVTMEEAYDTFMGEIEDAQEEVCLAAEFIKVLEEKTPVKKQDLGSLTITCYIGEAVVKALCDIGSSVNVMPLSLARTFNLKEPTAGTVKELTLADQSTIHSKGDIEDIVVRIKDLEFPADFIILDVEEDNEHPIILGRPFLATARTIIDMGEGELTIRKDGEMRIIQLFSTWNEECYKLEWKQKKTAPSTPGKVWRVKVEIQELEEEMAQLAIETGTIKEVPQDIEDKLKRLAIEVDIKAPWVTTWGKPRKVATRSKPQLGINTSPIKKKKPVKEGNHMKKGAEGEAQEEDDKRTYPPQ</sequence>
<dbReference type="PANTHER" id="PTHR33067">
    <property type="entry name" value="RNA-DIRECTED DNA POLYMERASE-RELATED"/>
    <property type="match status" value="1"/>
</dbReference>
<protein>
    <recommendedName>
        <fullName evidence="5">Aspartic peptidase DDI1-type domain-containing protein</fullName>
    </recommendedName>
</protein>
<gene>
    <name evidence="3" type="ORF">A2U01_0002216</name>
</gene>
<feature type="region of interest" description="Disordered" evidence="2">
    <location>
        <begin position="307"/>
        <end position="357"/>
    </location>
</feature>
<evidence type="ECO:0008006" key="5">
    <source>
        <dbReference type="Google" id="ProtNLM"/>
    </source>
</evidence>
<accession>A0A392M2H5</accession>
<keyword evidence="4" id="KW-1185">Reference proteome</keyword>
<evidence type="ECO:0000256" key="2">
    <source>
        <dbReference type="SAM" id="MobiDB-lite"/>
    </source>
</evidence>
<feature type="coiled-coil region" evidence="1">
    <location>
        <begin position="252"/>
        <end position="279"/>
    </location>
</feature>
<dbReference type="PANTHER" id="PTHR33067:SF39">
    <property type="entry name" value="TRANSCRIPTION FACTOR INTERACTOR AND REGULATOR CCHC(ZN) FAMILY"/>
    <property type="match status" value="1"/>
</dbReference>
<keyword evidence="1" id="KW-0175">Coiled coil</keyword>
<dbReference type="EMBL" id="LXQA010002289">
    <property type="protein sequence ID" value="MCH81429.1"/>
    <property type="molecule type" value="Genomic_DNA"/>
</dbReference>
<reference evidence="3 4" key="1">
    <citation type="journal article" date="2018" name="Front. Plant Sci.">
        <title>Red Clover (Trifolium pratense) and Zigzag Clover (T. medium) - A Picture of Genomic Similarities and Differences.</title>
        <authorList>
            <person name="Dluhosova J."/>
            <person name="Istvanek J."/>
            <person name="Nedelnik J."/>
            <person name="Repkova J."/>
        </authorList>
    </citation>
    <scope>NUCLEOTIDE SEQUENCE [LARGE SCALE GENOMIC DNA]</scope>
    <source>
        <strain evidence="4">cv. 10/8</strain>
        <tissue evidence="3">Leaf</tissue>
    </source>
</reference>
<dbReference type="InterPro" id="IPR021109">
    <property type="entry name" value="Peptidase_aspartic_dom_sf"/>
</dbReference>
<feature type="compositionally biased region" description="Basic and acidic residues" evidence="2">
    <location>
        <begin position="331"/>
        <end position="342"/>
    </location>
</feature>
<organism evidence="3 4">
    <name type="scientific">Trifolium medium</name>
    <dbReference type="NCBI Taxonomy" id="97028"/>
    <lineage>
        <taxon>Eukaryota</taxon>
        <taxon>Viridiplantae</taxon>
        <taxon>Streptophyta</taxon>
        <taxon>Embryophyta</taxon>
        <taxon>Tracheophyta</taxon>
        <taxon>Spermatophyta</taxon>
        <taxon>Magnoliopsida</taxon>
        <taxon>eudicotyledons</taxon>
        <taxon>Gunneridae</taxon>
        <taxon>Pentapetalae</taxon>
        <taxon>rosids</taxon>
        <taxon>fabids</taxon>
        <taxon>Fabales</taxon>
        <taxon>Fabaceae</taxon>
        <taxon>Papilionoideae</taxon>
        <taxon>50 kb inversion clade</taxon>
        <taxon>NPAAA clade</taxon>
        <taxon>Hologalegina</taxon>
        <taxon>IRL clade</taxon>
        <taxon>Trifolieae</taxon>
        <taxon>Trifolium</taxon>
    </lineage>
</organism>
<dbReference type="AlphaFoldDB" id="A0A392M2H5"/>
<comment type="caution">
    <text evidence="3">The sequence shown here is derived from an EMBL/GenBank/DDBJ whole genome shotgun (WGS) entry which is preliminary data.</text>
</comment>
<dbReference type="Proteomes" id="UP000265520">
    <property type="component" value="Unassembled WGS sequence"/>
</dbReference>
<proteinExistence type="predicted"/>
<dbReference type="SUPFAM" id="SSF50630">
    <property type="entry name" value="Acid proteases"/>
    <property type="match status" value="1"/>
</dbReference>
<evidence type="ECO:0000313" key="3">
    <source>
        <dbReference type="EMBL" id="MCH81429.1"/>
    </source>
</evidence>
<name>A0A392M2H5_9FABA</name>
<evidence type="ECO:0000256" key="1">
    <source>
        <dbReference type="SAM" id="Coils"/>
    </source>
</evidence>
<dbReference type="Gene3D" id="2.40.70.10">
    <property type="entry name" value="Acid Proteases"/>
    <property type="match status" value="1"/>
</dbReference>